<protein>
    <submittedName>
        <fullName evidence="1">Uncharacterized protein</fullName>
    </submittedName>
</protein>
<organism evidence="1 2">
    <name type="scientific">Labrys miyagiensis</name>
    <dbReference type="NCBI Taxonomy" id="346912"/>
    <lineage>
        <taxon>Bacteria</taxon>
        <taxon>Pseudomonadati</taxon>
        <taxon>Pseudomonadota</taxon>
        <taxon>Alphaproteobacteria</taxon>
        <taxon>Hyphomicrobiales</taxon>
        <taxon>Xanthobacteraceae</taxon>
        <taxon>Labrys</taxon>
    </lineage>
</organism>
<dbReference type="InterPro" id="IPR010607">
    <property type="entry name" value="DUF1194"/>
</dbReference>
<evidence type="ECO:0000313" key="2">
    <source>
        <dbReference type="Proteomes" id="UP001156882"/>
    </source>
</evidence>
<sequence>MSERGLVRNPGNPEGICAILFVRIGAVRSYFLVTDISGDRPNNSSSPPEPVRDQTVEQGITMNGLALNRLRIDLYDPNGQAADVTTATMLSADQTLSWS</sequence>
<dbReference type="EMBL" id="BSPC01000008">
    <property type="protein sequence ID" value="GLS18087.1"/>
    <property type="molecule type" value="Genomic_DNA"/>
</dbReference>
<gene>
    <name evidence="1" type="ORF">GCM10007874_11030</name>
</gene>
<dbReference type="Pfam" id="PF06707">
    <property type="entry name" value="DUF1194"/>
    <property type="match status" value="1"/>
</dbReference>
<name>A0ABQ6CII5_9HYPH</name>
<proteinExistence type="predicted"/>
<reference evidence="2" key="1">
    <citation type="journal article" date="2019" name="Int. J. Syst. Evol. Microbiol.">
        <title>The Global Catalogue of Microorganisms (GCM) 10K type strain sequencing project: providing services to taxonomists for standard genome sequencing and annotation.</title>
        <authorList>
            <consortium name="The Broad Institute Genomics Platform"/>
            <consortium name="The Broad Institute Genome Sequencing Center for Infectious Disease"/>
            <person name="Wu L."/>
            <person name="Ma J."/>
        </authorList>
    </citation>
    <scope>NUCLEOTIDE SEQUENCE [LARGE SCALE GENOMIC DNA]</scope>
    <source>
        <strain evidence="2">NBRC 101365</strain>
    </source>
</reference>
<evidence type="ECO:0000313" key="1">
    <source>
        <dbReference type="EMBL" id="GLS18087.1"/>
    </source>
</evidence>
<dbReference type="Proteomes" id="UP001156882">
    <property type="component" value="Unassembled WGS sequence"/>
</dbReference>
<accession>A0ABQ6CII5</accession>
<keyword evidence="2" id="KW-1185">Reference proteome</keyword>
<comment type="caution">
    <text evidence="1">The sequence shown here is derived from an EMBL/GenBank/DDBJ whole genome shotgun (WGS) entry which is preliminary data.</text>
</comment>